<evidence type="ECO:0000313" key="1">
    <source>
        <dbReference type="EMBL" id="CAB4537634.1"/>
    </source>
</evidence>
<dbReference type="EMBL" id="CAEZSH010000054">
    <property type="protein sequence ID" value="CAB4537634.1"/>
    <property type="molecule type" value="Genomic_DNA"/>
</dbReference>
<dbReference type="GO" id="GO:0033194">
    <property type="term" value="P:response to hydroperoxide"/>
    <property type="evidence" value="ECO:0007669"/>
    <property type="project" value="TreeGrafter"/>
</dbReference>
<protein>
    <submittedName>
        <fullName evidence="1">Unannotated protein</fullName>
    </submittedName>
</protein>
<dbReference type="Pfam" id="PF03883">
    <property type="entry name" value="H2O2_YaaD"/>
    <property type="match status" value="1"/>
</dbReference>
<gene>
    <name evidence="1" type="ORF">UFOPK1410_00548</name>
</gene>
<dbReference type="GO" id="GO:0005829">
    <property type="term" value="C:cytosol"/>
    <property type="evidence" value="ECO:0007669"/>
    <property type="project" value="TreeGrafter"/>
</dbReference>
<sequence length="260" mass="28383">MLFLLPPSETKQIGGKPLNIGQVALTFGQLNDARDQVYAALKSLCESEADVAAKVLGLSQKQLGDLRVNLEVQTSPIMPALDRYTGTLFDGLHGRGLKGTPTEFASLGEAQRERAKDSLLIQSALFGLIPAMNLIPNYRLSGTTRLPGLSLKDVWTEAHARVWPRLEDLPLVDLRSKSYAELAPIPASMASFWVEVVAEGADGQRRALNHFNKKAKGEFVRAVLSQKSPASSIRDLKRAAKTVGLRLEESKAQLVLITKE</sequence>
<reference evidence="1" key="1">
    <citation type="submission" date="2020-05" db="EMBL/GenBank/DDBJ databases">
        <authorList>
            <person name="Chiriac C."/>
            <person name="Salcher M."/>
            <person name="Ghai R."/>
            <person name="Kavagutti S V."/>
        </authorList>
    </citation>
    <scope>NUCLEOTIDE SEQUENCE</scope>
</reference>
<organism evidence="1">
    <name type="scientific">freshwater metagenome</name>
    <dbReference type="NCBI Taxonomy" id="449393"/>
    <lineage>
        <taxon>unclassified sequences</taxon>
        <taxon>metagenomes</taxon>
        <taxon>ecological metagenomes</taxon>
    </lineage>
</organism>
<dbReference type="InterPro" id="IPR005583">
    <property type="entry name" value="YaaA"/>
</dbReference>
<dbReference type="PANTHER" id="PTHR30283">
    <property type="entry name" value="PEROXIDE STRESS RESPONSE PROTEIN YAAA"/>
    <property type="match status" value="1"/>
</dbReference>
<name>A0A6J6BFY8_9ZZZZ</name>
<dbReference type="AlphaFoldDB" id="A0A6J6BFY8"/>
<accession>A0A6J6BFY8</accession>
<dbReference type="PANTHER" id="PTHR30283:SF4">
    <property type="entry name" value="PEROXIDE STRESS RESISTANCE PROTEIN YAAA"/>
    <property type="match status" value="1"/>
</dbReference>
<proteinExistence type="predicted"/>